<proteinExistence type="predicted"/>
<evidence type="ECO:0008006" key="2">
    <source>
        <dbReference type="Google" id="ProtNLM"/>
    </source>
</evidence>
<sequence>MKRGTSMDIYFLEEIGFQHLSIDRFLPEKITLRDGHPALLWLDTETNHGVLDAEYWVPESHYEHNYRSAASGNYDGERFTPEDHVESYRSLDKQQFSRVAPLLRPDSKVLEIGCSYGGVLKEVVRFGVDVCHAVEPNKEDARFVKSSIPEVNLIEDLFLDADLPESYYDVILSFQVMEHVPSPRRFLEKIHALLKPGGSVHIEVPNHNAALLRNYKEARHSIFYYHKHHIHYFSVQSLNRLCHLCGFKGEVTTDSIYPFFNHVYWHFNKKPQKTAAVALNTPDPADNLTDAGRSINEFYKNVEMEYGKLVRQHGVGDILICQSTKI</sequence>
<accession>A0A381Y8M8</accession>
<dbReference type="Gene3D" id="3.40.50.150">
    <property type="entry name" value="Vaccinia Virus protein VP39"/>
    <property type="match status" value="1"/>
</dbReference>
<dbReference type="PANTHER" id="PTHR43861:SF6">
    <property type="entry name" value="METHYLTRANSFERASE TYPE 11"/>
    <property type="match status" value="1"/>
</dbReference>
<organism evidence="1">
    <name type="scientific">marine metagenome</name>
    <dbReference type="NCBI Taxonomy" id="408172"/>
    <lineage>
        <taxon>unclassified sequences</taxon>
        <taxon>metagenomes</taxon>
        <taxon>ecological metagenomes</taxon>
    </lineage>
</organism>
<evidence type="ECO:0000313" key="1">
    <source>
        <dbReference type="EMBL" id="SVA73456.1"/>
    </source>
</evidence>
<dbReference type="EMBL" id="UINC01017653">
    <property type="protein sequence ID" value="SVA73456.1"/>
    <property type="molecule type" value="Genomic_DNA"/>
</dbReference>
<name>A0A381Y8M8_9ZZZZ</name>
<gene>
    <name evidence="1" type="ORF">METZ01_LOCUS126310</name>
</gene>
<dbReference type="Pfam" id="PF13489">
    <property type="entry name" value="Methyltransf_23"/>
    <property type="match status" value="1"/>
</dbReference>
<reference evidence="1" key="1">
    <citation type="submission" date="2018-05" db="EMBL/GenBank/DDBJ databases">
        <authorList>
            <person name="Lanie J.A."/>
            <person name="Ng W.-L."/>
            <person name="Kazmierczak K.M."/>
            <person name="Andrzejewski T.M."/>
            <person name="Davidsen T.M."/>
            <person name="Wayne K.J."/>
            <person name="Tettelin H."/>
            <person name="Glass J.I."/>
            <person name="Rusch D."/>
            <person name="Podicherti R."/>
            <person name="Tsui H.-C.T."/>
            <person name="Winkler M.E."/>
        </authorList>
    </citation>
    <scope>NUCLEOTIDE SEQUENCE</scope>
</reference>
<protein>
    <recommendedName>
        <fullName evidence="2">Methyltransferase type 11 domain-containing protein</fullName>
    </recommendedName>
</protein>
<dbReference type="AlphaFoldDB" id="A0A381Y8M8"/>
<dbReference type="InterPro" id="IPR029063">
    <property type="entry name" value="SAM-dependent_MTases_sf"/>
</dbReference>
<dbReference type="SUPFAM" id="SSF53335">
    <property type="entry name" value="S-adenosyl-L-methionine-dependent methyltransferases"/>
    <property type="match status" value="1"/>
</dbReference>
<dbReference type="PANTHER" id="PTHR43861">
    <property type="entry name" value="TRANS-ACONITATE 2-METHYLTRANSFERASE-RELATED"/>
    <property type="match status" value="1"/>
</dbReference>
<dbReference type="CDD" id="cd02440">
    <property type="entry name" value="AdoMet_MTases"/>
    <property type="match status" value="1"/>
</dbReference>